<keyword evidence="1" id="KW-1133">Transmembrane helix</keyword>
<dbReference type="EMBL" id="GGEC01025699">
    <property type="protein sequence ID" value="MBX06183.1"/>
    <property type="molecule type" value="Transcribed_RNA"/>
</dbReference>
<evidence type="ECO:0000313" key="2">
    <source>
        <dbReference type="EMBL" id="MBX06183.1"/>
    </source>
</evidence>
<keyword evidence="1" id="KW-0472">Membrane</keyword>
<reference evidence="2" key="1">
    <citation type="submission" date="2018-02" db="EMBL/GenBank/DDBJ databases">
        <title>Rhizophora mucronata_Transcriptome.</title>
        <authorList>
            <person name="Meera S.P."/>
            <person name="Sreeshan A."/>
            <person name="Augustine A."/>
        </authorList>
    </citation>
    <scope>NUCLEOTIDE SEQUENCE</scope>
    <source>
        <tissue evidence="2">Leaf</tissue>
    </source>
</reference>
<feature type="transmembrane region" description="Helical" evidence="1">
    <location>
        <begin position="57"/>
        <end position="74"/>
    </location>
</feature>
<organism evidence="2">
    <name type="scientific">Rhizophora mucronata</name>
    <name type="common">Asiatic mangrove</name>
    <dbReference type="NCBI Taxonomy" id="61149"/>
    <lineage>
        <taxon>Eukaryota</taxon>
        <taxon>Viridiplantae</taxon>
        <taxon>Streptophyta</taxon>
        <taxon>Embryophyta</taxon>
        <taxon>Tracheophyta</taxon>
        <taxon>Spermatophyta</taxon>
        <taxon>Magnoliopsida</taxon>
        <taxon>eudicotyledons</taxon>
        <taxon>Gunneridae</taxon>
        <taxon>Pentapetalae</taxon>
        <taxon>rosids</taxon>
        <taxon>fabids</taxon>
        <taxon>Malpighiales</taxon>
        <taxon>Rhizophoraceae</taxon>
        <taxon>Rhizophora</taxon>
    </lineage>
</organism>
<evidence type="ECO:0000256" key="1">
    <source>
        <dbReference type="SAM" id="Phobius"/>
    </source>
</evidence>
<dbReference type="AlphaFoldDB" id="A0A2P2KKE0"/>
<proteinExistence type="predicted"/>
<protein>
    <submittedName>
        <fullName evidence="2">Uncharacterized protein MANES_05G053500</fullName>
    </submittedName>
</protein>
<accession>A0A2P2KKE0</accession>
<name>A0A2P2KKE0_RHIMU</name>
<sequence>MYSYRCFNEVRGLQQLCPGTLSSQWLYQNPNCKSQHFAVWISIKGFSSKRVWRNREVVLYYEYLLFHYALYYFFS</sequence>
<keyword evidence="1" id="KW-0812">Transmembrane</keyword>